<organism evidence="8 9">
    <name type="scientific">Desulfonema limicola</name>
    <dbReference type="NCBI Taxonomy" id="45656"/>
    <lineage>
        <taxon>Bacteria</taxon>
        <taxon>Pseudomonadati</taxon>
        <taxon>Thermodesulfobacteriota</taxon>
        <taxon>Desulfobacteria</taxon>
        <taxon>Desulfobacterales</taxon>
        <taxon>Desulfococcaceae</taxon>
        <taxon>Desulfonema</taxon>
    </lineage>
</organism>
<dbReference type="SUPFAM" id="SSF111369">
    <property type="entry name" value="HlyD-like secretion proteins"/>
    <property type="match status" value="1"/>
</dbReference>
<dbReference type="InterPro" id="IPR006143">
    <property type="entry name" value="RND_pump_MFP"/>
</dbReference>
<keyword evidence="9" id="KW-1185">Reference proteome</keyword>
<name>A0A975BBN2_9BACT</name>
<dbReference type="PANTHER" id="PTHR32347:SF14">
    <property type="entry name" value="EFFLUX SYSTEM COMPONENT YKNX-RELATED"/>
    <property type="match status" value="1"/>
</dbReference>
<evidence type="ECO:0000313" key="9">
    <source>
        <dbReference type="Proteomes" id="UP000663720"/>
    </source>
</evidence>
<evidence type="ECO:0000259" key="7">
    <source>
        <dbReference type="Pfam" id="PF25973"/>
    </source>
</evidence>
<evidence type="ECO:0000259" key="6">
    <source>
        <dbReference type="Pfam" id="PF25954"/>
    </source>
</evidence>
<dbReference type="AlphaFoldDB" id="A0A975BBN2"/>
<feature type="coiled-coil region" evidence="4">
    <location>
        <begin position="113"/>
        <end position="140"/>
    </location>
</feature>
<evidence type="ECO:0000256" key="4">
    <source>
        <dbReference type="SAM" id="Coils"/>
    </source>
</evidence>
<reference evidence="8" key="1">
    <citation type="journal article" date="2021" name="Microb. Physiol.">
        <title>Proteogenomic Insights into the Physiology of Marine, Sulfate-Reducing, Filamentous Desulfonema limicola and Desulfonema magnum.</title>
        <authorList>
            <person name="Schnaars V."/>
            <person name="Wohlbrand L."/>
            <person name="Scheve S."/>
            <person name="Hinrichs C."/>
            <person name="Reinhardt R."/>
            <person name="Rabus R."/>
        </authorList>
    </citation>
    <scope>NUCLEOTIDE SEQUENCE</scope>
    <source>
        <strain evidence="8">5ac10</strain>
    </source>
</reference>
<evidence type="ECO:0000313" key="8">
    <source>
        <dbReference type="EMBL" id="QTA82284.1"/>
    </source>
</evidence>
<dbReference type="Gene3D" id="2.40.30.170">
    <property type="match status" value="1"/>
</dbReference>
<dbReference type="Gene3D" id="2.40.50.100">
    <property type="match status" value="1"/>
</dbReference>
<protein>
    <submittedName>
        <fullName evidence="8">Methyl-accepting chemotaxis protein, PAS and HAMP domains-containing</fullName>
    </submittedName>
</protein>
<feature type="domain" description="CzcB-like barrel-sandwich hybrid" evidence="7">
    <location>
        <begin position="81"/>
        <end position="230"/>
    </location>
</feature>
<dbReference type="InterPro" id="IPR058647">
    <property type="entry name" value="BSH_CzcB-like"/>
</dbReference>
<dbReference type="KEGG" id="dli:dnl_46580"/>
<keyword evidence="5" id="KW-1133">Transmembrane helix</keyword>
<accession>A0A975BBN2</accession>
<feature type="domain" description="CusB-like beta-barrel" evidence="6">
    <location>
        <begin position="248"/>
        <end position="321"/>
    </location>
</feature>
<dbReference type="RefSeq" id="WP_207688229.1">
    <property type="nucleotide sequence ID" value="NZ_CP061799.1"/>
</dbReference>
<dbReference type="InterPro" id="IPR058792">
    <property type="entry name" value="Beta-barrel_RND_2"/>
</dbReference>
<feature type="transmembrane region" description="Helical" evidence="5">
    <location>
        <begin position="27"/>
        <end position="45"/>
    </location>
</feature>
<dbReference type="GO" id="GO:0030313">
    <property type="term" value="C:cell envelope"/>
    <property type="evidence" value="ECO:0007669"/>
    <property type="project" value="UniProtKB-SubCell"/>
</dbReference>
<evidence type="ECO:0000256" key="2">
    <source>
        <dbReference type="ARBA" id="ARBA00009477"/>
    </source>
</evidence>
<dbReference type="Pfam" id="PF25973">
    <property type="entry name" value="BSH_CzcB"/>
    <property type="match status" value="1"/>
</dbReference>
<keyword evidence="5" id="KW-0812">Transmembrane</keyword>
<dbReference type="EMBL" id="CP061799">
    <property type="protein sequence ID" value="QTA82284.1"/>
    <property type="molecule type" value="Genomic_DNA"/>
</dbReference>
<dbReference type="GO" id="GO:0022857">
    <property type="term" value="F:transmembrane transporter activity"/>
    <property type="evidence" value="ECO:0007669"/>
    <property type="project" value="InterPro"/>
</dbReference>
<proteinExistence type="inferred from homology"/>
<sequence>MSSDHGENGDIRGRLGLDTRKKKGKGFLILLFVSAIVIAGGFLWLRPSQDAPYQFKTAEVSLGELVVTVTATGSLEPVNQVDVGTEVSGTVKTVAVDFNEQVAEGQVLAELDTEKLSAQMLQAEAALASAQANYLEAQARVLETGSSYKRLKKSWKISGGKVPSLHDLEAAEALVKYAQAGEAAAKAKIDQTQADLDAKKSDLAKAIIRSPISGIVLNRSVEPGQTVAASLQTPVLFTLAEDLGKMELHVNVDEADIGQVHEGQSAIFTVDAYPDRRFPARIIQTRYAPLTENNVVTYETLLTVDNSELLLRPGMTASAEIIVQTLKDALLVPNAALRFTPPDSLGKTAADDGKSKGFINALMPGPRRFSRGKKPDASKSDKKTLIWTLENGNPKSVAVETGLTNGTFTEIKGKDLKPGMKILTDTIKDKK</sequence>
<comment type="subcellular location">
    <subcellularLocation>
        <location evidence="1">Cell envelope</location>
    </subcellularLocation>
</comment>
<dbReference type="InterPro" id="IPR030190">
    <property type="entry name" value="MacA_alpha-hairpin_sf"/>
</dbReference>
<dbReference type="GO" id="GO:1990195">
    <property type="term" value="C:macrolide transmembrane transporter complex"/>
    <property type="evidence" value="ECO:0007669"/>
    <property type="project" value="InterPro"/>
</dbReference>
<evidence type="ECO:0000256" key="1">
    <source>
        <dbReference type="ARBA" id="ARBA00004196"/>
    </source>
</evidence>
<dbReference type="NCBIfam" id="TIGR01730">
    <property type="entry name" value="RND_mfp"/>
    <property type="match status" value="1"/>
</dbReference>
<evidence type="ECO:0000256" key="5">
    <source>
        <dbReference type="SAM" id="Phobius"/>
    </source>
</evidence>
<evidence type="ECO:0000256" key="3">
    <source>
        <dbReference type="ARBA" id="ARBA00023054"/>
    </source>
</evidence>
<dbReference type="Gene3D" id="6.10.140.1990">
    <property type="match status" value="1"/>
</dbReference>
<dbReference type="Pfam" id="PF25954">
    <property type="entry name" value="Beta-barrel_RND_2"/>
    <property type="match status" value="1"/>
</dbReference>
<comment type="similarity">
    <text evidence="2">Belongs to the membrane fusion protein (MFP) (TC 8.A.1) family.</text>
</comment>
<dbReference type="InterPro" id="IPR050465">
    <property type="entry name" value="UPF0194_transport"/>
</dbReference>
<dbReference type="GO" id="GO:0019898">
    <property type="term" value="C:extrinsic component of membrane"/>
    <property type="evidence" value="ECO:0007669"/>
    <property type="project" value="InterPro"/>
</dbReference>
<keyword evidence="3 4" id="KW-0175">Coiled coil</keyword>
<dbReference type="PANTHER" id="PTHR32347">
    <property type="entry name" value="EFFLUX SYSTEM COMPONENT YKNX-RELATED"/>
    <property type="match status" value="1"/>
</dbReference>
<keyword evidence="5" id="KW-0472">Membrane</keyword>
<dbReference type="Proteomes" id="UP000663720">
    <property type="component" value="Chromosome"/>
</dbReference>
<gene>
    <name evidence="8" type="ORF">dnl_46580</name>
</gene>
<dbReference type="GO" id="GO:1990961">
    <property type="term" value="P:xenobiotic detoxification by transmembrane export across the plasma membrane"/>
    <property type="evidence" value="ECO:0007669"/>
    <property type="project" value="InterPro"/>
</dbReference>